<keyword evidence="1" id="KW-1133">Transmembrane helix</keyword>
<evidence type="ECO:0000256" key="1">
    <source>
        <dbReference type="SAM" id="Phobius"/>
    </source>
</evidence>
<proteinExistence type="predicted"/>
<evidence type="ECO:0000313" key="3">
    <source>
        <dbReference type="Proteomes" id="UP000564425"/>
    </source>
</evidence>
<keyword evidence="1" id="KW-0472">Membrane</keyword>
<reference evidence="2 3" key="1">
    <citation type="submission" date="2020-07" db="EMBL/GenBank/DDBJ databases">
        <title>Genomic Encyclopedia of Type Strains, Phase IV (KMG-V): Genome sequencing to study the core and pangenomes of soil and plant-associated prokaryotes.</title>
        <authorList>
            <person name="Whitman W."/>
        </authorList>
    </citation>
    <scope>NUCLEOTIDE SEQUENCE [LARGE SCALE GENOMIC DNA]</scope>
    <source>
        <strain evidence="2 3">A1</strain>
    </source>
</reference>
<dbReference type="AlphaFoldDB" id="A0A7J9NW23"/>
<protein>
    <submittedName>
        <fullName evidence="2">Uncharacterized protein</fullName>
    </submittedName>
</protein>
<gene>
    <name evidence="2" type="ORF">HNP86_001597</name>
</gene>
<accession>A0A7J9NW23</accession>
<feature type="transmembrane region" description="Helical" evidence="1">
    <location>
        <begin position="100"/>
        <end position="118"/>
    </location>
</feature>
<organism evidence="2 3">
    <name type="scientific">Methanococcus maripaludis</name>
    <name type="common">Methanococcus deltae</name>
    <dbReference type="NCBI Taxonomy" id="39152"/>
    <lineage>
        <taxon>Archaea</taxon>
        <taxon>Methanobacteriati</taxon>
        <taxon>Methanobacteriota</taxon>
        <taxon>Methanomada group</taxon>
        <taxon>Methanococci</taxon>
        <taxon>Methanococcales</taxon>
        <taxon>Methanococcaceae</taxon>
        <taxon>Methanococcus</taxon>
    </lineage>
</organism>
<dbReference type="Proteomes" id="UP000564425">
    <property type="component" value="Unassembled WGS sequence"/>
</dbReference>
<dbReference type="RefSeq" id="WP_181501269.1">
    <property type="nucleotide sequence ID" value="NZ_JACDUH010000002.1"/>
</dbReference>
<comment type="caution">
    <text evidence="2">The sequence shown here is derived from an EMBL/GenBank/DDBJ whole genome shotgun (WGS) entry which is preliminary data.</text>
</comment>
<feature type="transmembrane region" description="Helical" evidence="1">
    <location>
        <begin position="32"/>
        <end position="55"/>
    </location>
</feature>
<evidence type="ECO:0000313" key="2">
    <source>
        <dbReference type="EMBL" id="MBA2851444.1"/>
    </source>
</evidence>
<dbReference type="EMBL" id="JACDUH010000002">
    <property type="protein sequence ID" value="MBA2851444.1"/>
    <property type="molecule type" value="Genomic_DNA"/>
</dbReference>
<keyword evidence="1" id="KW-0812">Transmembrane</keyword>
<name>A0A7J9NW23_METMI</name>
<sequence>MNWRPILFGIGVICILCNIASDAPGSVIPLGNVLSAIGNIFSIGLLSIVGFLLLITSEDIDIVKILGFAGILFGWLEPIEDLVTGWLRSVMSASTLPVDVILSITFFLTQAIGLYIIYDGNKAIAPVKNKTKRYSTNYYNRR</sequence>
<feature type="transmembrane region" description="Helical" evidence="1">
    <location>
        <begin position="62"/>
        <end position="80"/>
    </location>
</feature>